<dbReference type="InterPro" id="IPR002187">
    <property type="entry name" value="N-reg_PII"/>
</dbReference>
<dbReference type="GO" id="GO:0006808">
    <property type="term" value="P:regulation of nitrogen utilization"/>
    <property type="evidence" value="ECO:0007669"/>
    <property type="project" value="InterPro"/>
</dbReference>
<accession>A0A1H6NF83</accession>
<dbReference type="OrthoDB" id="9793517at2"/>
<dbReference type="GO" id="GO:0030234">
    <property type="term" value="F:enzyme regulator activity"/>
    <property type="evidence" value="ECO:0007669"/>
    <property type="project" value="InterPro"/>
</dbReference>
<protein>
    <submittedName>
        <fullName evidence="1">Nitrogen regulatory protein P-II family</fullName>
    </submittedName>
</protein>
<dbReference type="InterPro" id="IPR015867">
    <property type="entry name" value="N-reg_PII/ATP_PRibTrfase_C"/>
</dbReference>
<dbReference type="PROSITE" id="PS51343">
    <property type="entry name" value="PII_GLNB_DOM"/>
    <property type="match status" value="1"/>
</dbReference>
<evidence type="ECO:0000313" key="2">
    <source>
        <dbReference type="Proteomes" id="UP000199371"/>
    </source>
</evidence>
<dbReference type="Proteomes" id="UP000199371">
    <property type="component" value="Unassembled WGS sequence"/>
</dbReference>
<dbReference type="InterPro" id="IPR011322">
    <property type="entry name" value="N-reg_PII-like_a/b"/>
</dbReference>
<dbReference type="AlphaFoldDB" id="A0A1H6NF83"/>
<dbReference type="SMART" id="SM00938">
    <property type="entry name" value="P-II"/>
    <property type="match status" value="1"/>
</dbReference>
<proteinExistence type="predicted"/>
<dbReference type="Pfam" id="PF00543">
    <property type="entry name" value="P-II"/>
    <property type="match status" value="1"/>
</dbReference>
<sequence length="117" mass="12676">MNFKLIMVFTDIDKTDKLLDAARQAGATGATIISSARGQGLNKAIGIFGLELLNPRDVILVLVEQRRADHVLETLVQAGGLDEKLDTGIAIMLDVEKAMGLTEHIRKLAKDIPPEQA</sequence>
<dbReference type="RefSeq" id="WP_092796744.1">
    <property type="nucleotide sequence ID" value="NZ_FNXF01000022.1"/>
</dbReference>
<organism evidence="1 2">
    <name type="scientific">Rheinheimera pacifica</name>
    <dbReference type="NCBI Taxonomy" id="173990"/>
    <lineage>
        <taxon>Bacteria</taxon>
        <taxon>Pseudomonadati</taxon>
        <taxon>Pseudomonadota</taxon>
        <taxon>Gammaproteobacteria</taxon>
        <taxon>Chromatiales</taxon>
        <taxon>Chromatiaceae</taxon>
        <taxon>Rheinheimera</taxon>
    </lineage>
</organism>
<dbReference type="SUPFAM" id="SSF54913">
    <property type="entry name" value="GlnB-like"/>
    <property type="match status" value="1"/>
</dbReference>
<evidence type="ECO:0000313" key="1">
    <source>
        <dbReference type="EMBL" id="SEI11839.1"/>
    </source>
</evidence>
<dbReference type="STRING" id="173990.SAMN05660691_03870"/>
<name>A0A1H6NF83_9GAMM</name>
<dbReference type="EMBL" id="FNXF01000022">
    <property type="protein sequence ID" value="SEI11839.1"/>
    <property type="molecule type" value="Genomic_DNA"/>
</dbReference>
<dbReference type="Gene3D" id="3.30.70.120">
    <property type="match status" value="1"/>
</dbReference>
<gene>
    <name evidence="1" type="ORF">SAMN05660691_03870</name>
</gene>
<reference evidence="2" key="1">
    <citation type="submission" date="2016-10" db="EMBL/GenBank/DDBJ databases">
        <authorList>
            <person name="Varghese N."/>
            <person name="Submissions S."/>
        </authorList>
    </citation>
    <scope>NUCLEOTIDE SEQUENCE [LARGE SCALE GENOMIC DNA]</scope>
    <source>
        <strain evidence="2">DSM 17616</strain>
    </source>
</reference>
<keyword evidence="2" id="KW-1185">Reference proteome</keyword>